<dbReference type="InterPro" id="IPR002818">
    <property type="entry name" value="DJ-1/PfpI"/>
</dbReference>
<dbReference type="SUPFAM" id="SSF52317">
    <property type="entry name" value="Class I glutamine amidotransferase-like"/>
    <property type="match status" value="1"/>
</dbReference>
<dbReference type="OrthoDB" id="9798003at2"/>
<organism evidence="2 3">
    <name type="scientific">Desulfuromusa kysingii</name>
    <dbReference type="NCBI Taxonomy" id="37625"/>
    <lineage>
        <taxon>Bacteria</taxon>
        <taxon>Pseudomonadati</taxon>
        <taxon>Thermodesulfobacteriota</taxon>
        <taxon>Desulfuromonadia</taxon>
        <taxon>Desulfuromonadales</taxon>
        <taxon>Geopsychrobacteraceae</taxon>
        <taxon>Desulfuromusa</taxon>
    </lineage>
</organism>
<feature type="domain" description="DJ-1/PfpI" evidence="1">
    <location>
        <begin position="1"/>
        <end position="166"/>
    </location>
</feature>
<protein>
    <submittedName>
        <fullName evidence="2">Cyclohexyl-isocyanide hydratase</fullName>
    </submittedName>
</protein>
<dbReference type="PANTHER" id="PTHR43130">
    <property type="entry name" value="ARAC-FAMILY TRANSCRIPTIONAL REGULATOR"/>
    <property type="match status" value="1"/>
</dbReference>
<name>A0A1H3ZLC2_9BACT</name>
<dbReference type="Pfam" id="PF01965">
    <property type="entry name" value="DJ-1_PfpI"/>
    <property type="match status" value="1"/>
</dbReference>
<dbReference type="Proteomes" id="UP000199409">
    <property type="component" value="Unassembled WGS sequence"/>
</dbReference>
<sequence length="187" mass="20742">MKAAFIIFDQMTALDFVGVYDPLTRLKTMDFMPKFHWQICSFCTDVADNQDLRFNPDSSQQPLGDFDLLVVPGGYGSRSLQHNEGFISWLKTAKEVPLKASVCTGSLLLGAAGFLSGKRATTHPNAYDELARYCGEVSQQRVVDAGDVITARGVTSAIDLGLYLVERIAGKEIRIEIARQMDYPYFS</sequence>
<dbReference type="InterPro" id="IPR052158">
    <property type="entry name" value="INH-QAR"/>
</dbReference>
<proteinExistence type="predicted"/>
<dbReference type="RefSeq" id="WP_092346456.1">
    <property type="nucleotide sequence ID" value="NZ_FNQN01000004.1"/>
</dbReference>
<gene>
    <name evidence="2" type="ORF">SAMN05660420_01581</name>
</gene>
<dbReference type="InterPro" id="IPR029062">
    <property type="entry name" value="Class_I_gatase-like"/>
</dbReference>
<dbReference type="CDD" id="cd03139">
    <property type="entry name" value="GATase1_PfpI_2"/>
    <property type="match status" value="1"/>
</dbReference>
<dbReference type="EMBL" id="FNQN01000004">
    <property type="protein sequence ID" value="SEA24596.1"/>
    <property type="molecule type" value="Genomic_DNA"/>
</dbReference>
<dbReference type="PANTHER" id="PTHR43130:SF3">
    <property type="entry name" value="HTH-TYPE TRANSCRIPTIONAL REGULATOR RV1931C"/>
    <property type="match status" value="1"/>
</dbReference>
<evidence type="ECO:0000313" key="2">
    <source>
        <dbReference type="EMBL" id="SEA24596.1"/>
    </source>
</evidence>
<dbReference type="Gene3D" id="3.40.50.880">
    <property type="match status" value="1"/>
</dbReference>
<evidence type="ECO:0000313" key="3">
    <source>
        <dbReference type="Proteomes" id="UP000199409"/>
    </source>
</evidence>
<dbReference type="STRING" id="37625.SAMN05660420_01581"/>
<dbReference type="AlphaFoldDB" id="A0A1H3ZLC2"/>
<keyword evidence="3" id="KW-1185">Reference proteome</keyword>
<reference evidence="2 3" key="1">
    <citation type="submission" date="2016-10" db="EMBL/GenBank/DDBJ databases">
        <authorList>
            <person name="de Groot N.N."/>
        </authorList>
    </citation>
    <scope>NUCLEOTIDE SEQUENCE [LARGE SCALE GENOMIC DNA]</scope>
    <source>
        <strain evidence="2 3">DSM 7343</strain>
    </source>
</reference>
<accession>A0A1H3ZLC2</accession>
<evidence type="ECO:0000259" key="1">
    <source>
        <dbReference type="Pfam" id="PF01965"/>
    </source>
</evidence>